<dbReference type="PANTHER" id="PTHR34801:SF6">
    <property type="entry name" value="SLL1620 PROTEIN"/>
    <property type="match status" value="1"/>
</dbReference>
<dbReference type="EMBL" id="NBIV01000033">
    <property type="protein sequence ID" value="PXF46776.1"/>
    <property type="molecule type" value="Genomic_DNA"/>
</dbReference>
<dbReference type="Pfam" id="PF07386">
    <property type="entry name" value="DUF1499"/>
    <property type="match status" value="1"/>
</dbReference>
<evidence type="ECO:0000313" key="1">
    <source>
        <dbReference type="EMBL" id="PXF46776.1"/>
    </source>
</evidence>
<comment type="caution">
    <text evidence="1">The sequence shown here is derived from an EMBL/GenBank/DDBJ whole genome shotgun (WGS) entry which is preliminary data.</text>
</comment>
<dbReference type="PANTHER" id="PTHR34801">
    <property type="entry name" value="EXPRESSED PROTEIN"/>
    <property type="match status" value="1"/>
</dbReference>
<reference evidence="1 2" key="1">
    <citation type="journal article" date="2018" name="Mol. Biol. Evol.">
        <title>Analysis of the draft genome of the red seaweed Gracilariopsis chorda provides insights into genome size evolution in Rhodophyta.</title>
        <authorList>
            <person name="Lee J."/>
            <person name="Yang E.C."/>
            <person name="Graf L."/>
            <person name="Yang J.H."/>
            <person name="Qiu H."/>
            <person name="Zel Zion U."/>
            <person name="Chan C.X."/>
            <person name="Stephens T.G."/>
            <person name="Weber A.P.M."/>
            <person name="Boo G.H."/>
            <person name="Boo S.M."/>
            <person name="Kim K.M."/>
            <person name="Shin Y."/>
            <person name="Jung M."/>
            <person name="Lee S.J."/>
            <person name="Yim H.S."/>
            <person name="Lee J.H."/>
            <person name="Bhattacharya D."/>
            <person name="Yoon H.S."/>
        </authorList>
    </citation>
    <scope>NUCLEOTIDE SEQUENCE [LARGE SCALE GENOMIC DNA]</scope>
    <source>
        <strain evidence="1 2">SKKU-2015</strain>
        <tissue evidence="1">Whole body</tissue>
    </source>
</reference>
<dbReference type="PROSITE" id="PS51257">
    <property type="entry name" value="PROKAR_LIPOPROTEIN"/>
    <property type="match status" value="1"/>
</dbReference>
<organism evidence="1 2">
    <name type="scientific">Gracilariopsis chorda</name>
    <dbReference type="NCBI Taxonomy" id="448386"/>
    <lineage>
        <taxon>Eukaryota</taxon>
        <taxon>Rhodophyta</taxon>
        <taxon>Florideophyceae</taxon>
        <taxon>Rhodymeniophycidae</taxon>
        <taxon>Gracilariales</taxon>
        <taxon>Gracilariaceae</taxon>
        <taxon>Gracilariopsis</taxon>
    </lineage>
</organism>
<keyword evidence="2" id="KW-1185">Reference proteome</keyword>
<accession>A0A2V3IX94</accession>
<protein>
    <submittedName>
        <fullName evidence="1">Uncharacterized protein</fullName>
    </submittedName>
</protein>
<proteinExistence type="predicted"/>
<dbReference type="InterPro" id="IPR010865">
    <property type="entry name" value="DUF1499"/>
</dbReference>
<dbReference type="OrthoDB" id="448536at2759"/>
<dbReference type="AlphaFoldDB" id="A0A2V3IX94"/>
<dbReference type="Proteomes" id="UP000247409">
    <property type="component" value="Unassembled WGS sequence"/>
</dbReference>
<evidence type="ECO:0000313" key="2">
    <source>
        <dbReference type="Proteomes" id="UP000247409"/>
    </source>
</evidence>
<name>A0A2V3IX94_9FLOR</name>
<sequence length="225" mass="25147">MDIVRQSTMGSRVSVITATLQSCQTIAFVPTPTRAPALTIFASVCVSATLLVNALPARPMPLGLVDGMLAPCEPPRLSCIVSQHDEPPSFVEPLEYDLSETKPSLLQHDLLSIVLQFNNAELLEQKHSYLHFLVDGVDDLEFYLPPDDALLHFRAERRSNAFDYGANRRRLRTVAKRLHLAPLFVQRDRQRLFGIFETPFDRFGPSAVDVDAIIQDAPISARPVR</sequence>
<gene>
    <name evidence="1" type="ORF">BWQ96_03467</name>
</gene>